<dbReference type="AlphaFoldDB" id="A0A7D5Z7B1"/>
<dbReference type="Pfam" id="PF08897">
    <property type="entry name" value="DUF1841"/>
    <property type="match status" value="1"/>
</dbReference>
<gene>
    <name evidence="1" type="ORF">HZU75_11405</name>
</gene>
<name>A0A7D5Z7B1_9NEIS</name>
<accession>A0A7D5Z7B1</accession>
<reference evidence="1 2" key="1">
    <citation type="journal article" date="2016" name="Int. J. Syst. Evol. Microbiol.">
        <title>Chitinibacter fontanus sp. nov., isolated from a spring.</title>
        <authorList>
            <person name="Sheu S.Y."/>
            <person name="Li Y.S."/>
            <person name="Young C.C."/>
            <person name="Chen W.M."/>
        </authorList>
    </citation>
    <scope>NUCLEOTIDE SEQUENCE [LARGE SCALE GENOMIC DNA]</scope>
    <source>
        <strain evidence="1 2">STM-7</strain>
    </source>
</reference>
<dbReference type="RefSeq" id="WP_180306170.1">
    <property type="nucleotide sequence ID" value="NZ_CP058952.1"/>
</dbReference>
<dbReference type="Proteomes" id="UP000510822">
    <property type="component" value="Chromosome"/>
</dbReference>
<dbReference type="EMBL" id="CP058952">
    <property type="protein sequence ID" value="QLI82083.1"/>
    <property type="molecule type" value="Genomic_DNA"/>
</dbReference>
<keyword evidence="2" id="KW-1185">Reference proteome</keyword>
<dbReference type="KEGG" id="cfon:HZU75_11405"/>
<evidence type="ECO:0000313" key="2">
    <source>
        <dbReference type="Proteomes" id="UP000510822"/>
    </source>
</evidence>
<proteinExistence type="predicted"/>
<organism evidence="1 2">
    <name type="scientific">Chitinibacter fontanus</name>
    <dbReference type="NCBI Taxonomy" id="1737446"/>
    <lineage>
        <taxon>Bacteria</taxon>
        <taxon>Pseudomonadati</taxon>
        <taxon>Pseudomonadota</taxon>
        <taxon>Betaproteobacteria</taxon>
        <taxon>Neisseriales</taxon>
        <taxon>Chitinibacteraceae</taxon>
        <taxon>Chitinibacter</taxon>
    </lineage>
</organism>
<dbReference type="InterPro" id="IPR014993">
    <property type="entry name" value="DUF1841"/>
</dbReference>
<sequence length="144" mass="16687">MLFNPSRDQARRFFITSWQKHQQGLALADLEAIVIDVLIAHPEYHQYLSEEYIDRDWPPEHGDSNPFLHISLHLAIAEQLSIDQPAGVRQLYTQLHAQYGDAHKALHDMLECLGEMIWQAQRHNTAPDPNIYLNGLRARVKLSR</sequence>
<protein>
    <submittedName>
        <fullName evidence="1">DUF1841 family protein</fullName>
    </submittedName>
</protein>
<evidence type="ECO:0000313" key="1">
    <source>
        <dbReference type="EMBL" id="QLI82083.1"/>
    </source>
</evidence>